<proteinExistence type="predicted"/>
<sequence>MRHVCGPPRANELKGLQEAVAPLGCTFTEVNKETDNRFEINDATCTAGQYDFKIDGKYRIILMDIGD</sequence>
<dbReference type="RefSeq" id="WP_184147638.1">
    <property type="nucleotide sequence ID" value="NZ_JACHFM010000001.1"/>
</dbReference>
<comment type="caution">
    <text evidence="1">The sequence shown here is derived from an EMBL/GenBank/DDBJ whole genome shotgun (WGS) entry which is preliminary data.</text>
</comment>
<evidence type="ECO:0000313" key="1">
    <source>
        <dbReference type="EMBL" id="MBB5221247.1"/>
    </source>
</evidence>
<evidence type="ECO:0000313" key="2">
    <source>
        <dbReference type="Proteomes" id="UP000549457"/>
    </source>
</evidence>
<name>A0A840SH93_9RHOB</name>
<gene>
    <name evidence="1" type="ORF">HNP73_001168</name>
</gene>
<dbReference type="Proteomes" id="UP000549457">
    <property type="component" value="Unassembled WGS sequence"/>
</dbReference>
<organism evidence="1 2">
    <name type="scientific">Amaricoccus macauensis</name>
    <dbReference type="NCBI Taxonomy" id="57001"/>
    <lineage>
        <taxon>Bacteria</taxon>
        <taxon>Pseudomonadati</taxon>
        <taxon>Pseudomonadota</taxon>
        <taxon>Alphaproteobacteria</taxon>
        <taxon>Rhodobacterales</taxon>
        <taxon>Paracoccaceae</taxon>
        <taxon>Amaricoccus</taxon>
    </lineage>
</organism>
<accession>A0A840SH93</accession>
<reference evidence="1 2" key="1">
    <citation type="submission" date="2020-08" db="EMBL/GenBank/DDBJ databases">
        <title>Genomic Encyclopedia of Type Strains, Phase IV (KMG-IV): sequencing the most valuable type-strain genomes for metagenomic binning, comparative biology and taxonomic classification.</title>
        <authorList>
            <person name="Goeker M."/>
        </authorList>
    </citation>
    <scope>NUCLEOTIDE SEQUENCE [LARGE SCALE GENOMIC DNA]</scope>
    <source>
        <strain evidence="1 2">DSM 101730</strain>
    </source>
</reference>
<keyword evidence="2" id="KW-1185">Reference proteome</keyword>
<evidence type="ECO:0008006" key="3">
    <source>
        <dbReference type="Google" id="ProtNLM"/>
    </source>
</evidence>
<dbReference type="EMBL" id="JACHFM010000001">
    <property type="protein sequence ID" value="MBB5221247.1"/>
    <property type="molecule type" value="Genomic_DNA"/>
</dbReference>
<dbReference type="AlphaFoldDB" id="A0A840SH93"/>
<protein>
    <recommendedName>
        <fullName evidence="3">PepSY domain-containing protein</fullName>
    </recommendedName>
</protein>